<accession>A0A212JD31</accession>
<evidence type="ECO:0000256" key="1">
    <source>
        <dbReference type="ARBA" id="ARBA00022729"/>
    </source>
</evidence>
<sequence length="332" mass="36321">MIRKASVLLAIAAVLCFTSIASAKTTLTALSVWNKENYQVRGLEMMAKRVAELTKGEVTLRVEFGGSLGYKGAELLKAVGDGQLDMAEMVASNVAGDAPVFGLRTLPMMISDWDEVALFDKMAKPYYDAAAAKINQRVLVISPWPFGGLWANKKVETIGDMKDLKIRSYDRNGALFASAVGAKGLNVPYAEAYTGLATGLIDSVVTSSISVREGKFYEVCKFHMPIRFATATSVTTINENSWKKLTADQQKALETAAAECQAFLWEEVKKVVAANDQFCYENGVTLVPVSEAFHAELVKASESVAADWLEKNKNATDAVELYHKFMEAKKRK</sequence>
<feature type="signal peptide" evidence="2">
    <location>
        <begin position="1"/>
        <end position="23"/>
    </location>
</feature>
<proteinExistence type="predicted"/>
<name>A0A212JD31_9DELT</name>
<protein>
    <submittedName>
        <fullName evidence="3">Putative Extracellular solute-binding protein, family 7</fullName>
    </submittedName>
</protein>
<dbReference type="Gene3D" id="3.40.190.170">
    <property type="entry name" value="Bacterial extracellular solute-binding protein, family 7"/>
    <property type="match status" value="1"/>
</dbReference>
<feature type="chain" id="PRO_5012690863" evidence="2">
    <location>
        <begin position="24"/>
        <end position="332"/>
    </location>
</feature>
<reference evidence="3" key="1">
    <citation type="submission" date="2016-04" db="EMBL/GenBank/DDBJ databases">
        <authorList>
            <person name="Evans L.H."/>
            <person name="Alamgir A."/>
            <person name="Owens N."/>
            <person name="Weber N.D."/>
            <person name="Virtaneva K."/>
            <person name="Barbian K."/>
            <person name="Babar A."/>
            <person name="Rosenke K."/>
        </authorList>
    </citation>
    <scope>NUCLEOTIDE SEQUENCE</scope>
    <source>
        <strain evidence="3">86</strain>
    </source>
</reference>
<dbReference type="AlphaFoldDB" id="A0A212JD31"/>
<gene>
    <name evidence="3" type="ORF">KL86DPRO_11201</name>
</gene>
<dbReference type="EMBL" id="FLUQ01000001">
    <property type="protein sequence ID" value="SBV97346.1"/>
    <property type="molecule type" value="Genomic_DNA"/>
</dbReference>
<dbReference type="InterPro" id="IPR018389">
    <property type="entry name" value="DctP_fam"/>
</dbReference>
<dbReference type="PANTHER" id="PTHR33376">
    <property type="match status" value="1"/>
</dbReference>
<dbReference type="Pfam" id="PF03480">
    <property type="entry name" value="DctP"/>
    <property type="match status" value="1"/>
</dbReference>
<dbReference type="PANTHER" id="PTHR33376:SF4">
    <property type="entry name" value="SIALIC ACID-BINDING PERIPLASMIC PROTEIN SIAP"/>
    <property type="match status" value="1"/>
</dbReference>
<evidence type="ECO:0000256" key="2">
    <source>
        <dbReference type="SAM" id="SignalP"/>
    </source>
</evidence>
<dbReference type="InterPro" id="IPR038404">
    <property type="entry name" value="TRAP_DctP_sf"/>
</dbReference>
<keyword evidence="1 2" id="KW-0732">Signal</keyword>
<dbReference type="NCBIfam" id="NF037995">
    <property type="entry name" value="TRAP_S1"/>
    <property type="match status" value="1"/>
</dbReference>
<dbReference type="CDD" id="cd13602">
    <property type="entry name" value="PBP2_TRAP_BpDctp6_7"/>
    <property type="match status" value="1"/>
</dbReference>
<organism evidence="3">
    <name type="scientific">uncultured delta proteobacterium</name>
    <dbReference type="NCBI Taxonomy" id="34034"/>
    <lineage>
        <taxon>Bacteria</taxon>
        <taxon>Deltaproteobacteria</taxon>
        <taxon>environmental samples</taxon>
    </lineage>
</organism>
<evidence type="ECO:0000313" key="3">
    <source>
        <dbReference type="EMBL" id="SBV97346.1"/>
    </source>
</evidence>
<dbReference type="GO" id="GO:0055085">
    <property type="term" value="P:transmembrane transport"/>
    <property type="evidence" value="ECO:0007669"/>
    <property type="project" value="InterPro"/>
</dbReference>